<dbReference type="Proteomes" id="UP000635885">
    <property type="component" value="Unassembled WGS sequence"/>
</dbReference>
<feature type="transmembrane region" description="Helical" evidence="1">
    <location>
        <begin position="32"/>
        <end position="49"/>
    </location>
</feature>
<sequence>MKLNKSLSALTFILILFYISLRERITESIFIQSTFLGCILFVAIAALIFKNKEHLIKKSEIIVLGFSILGSFLIMFYFFWV</sequence>
<keyword evidence="1" id="KW-1133">Transmembrane helix</keyword>
<evidence type="ECO:0000313" key="2">
    <source>
        <dbReference type="EMBL" id="GGC41146.1"/>
    </source>
</evidence>
<evidence type="ECO:0000256" key="1">
    <source>
        <dbReference type="SAM" id="Phobius"/>
    </source>
</evidence>
<evidence type="ECO:0008006" key="4">
    <source>
        <dbReference type="Google" id="ProtNLM"/>
    </source>
</evidence>
<keyword evidence="1" id="KW-0812">Transmembrane</keyword>
<proteinExistence type="predicted"/>
<protein>
    <recommendedName>
        <fullName evidence="4">DUF3953 domain-containing protein</fullName>
    </recommendedName>
</protein>
<feature type="transmembrane region" description="Helical" evidence="1">
    <location>
        <begin position="61"/>
        <end position="80"/>
    </location>
</feature>
<name>A0ABQ1MLT4_9BACT</name>
<keyword evidence="1" id="KW-0472">Membrane</keyword>
<gene>
    <name evidence="2" type="ORF">GCM10010993_19760</name>
</gene>
<keyword evidence="3" id="KW-1185">Reference proteome</keyword>
<organism evidence="2 3">
    <name type="scientific">Belliella aquatica</name>
    <dbReference type="NCBI Taxonomy" id="1323734"/>
    <lineage>
        <taxon>Bacteria</taxon>
        <taxon>Pseudomonadati</taxon>
        <taxon>Bacteroidota</taxon>
        <taxon>Cytophagia</taxon>
        <taxon>Cytophagales</taxon>
        <taxon>Cyclobacteriaceae</taxon>
        <taxon>Belliella</taxon>
    </lineage>
</organism>
<accession>A0ABQ1MLT4</accession>
<evidence type="ECO:0000313" key="3">
    <source>
        <dbReference type="Proteomes" id="UP000635885"/>
    </source>
</evidence>
<dbReference type="EMBL" id="BMFD01000006">
    <property type="protein sequence ID" value="GGC41146.1"/>
    <property type="molecule type" value="Genomic_DNA"/>
</dbReference>
<comment type="caution">
    <text evidence="2">The sequence shown here is derived from an EMBL/GenBank/DDBJ whole genome shotgun (WGS) entry which is preliminary data.</text>
</comment>
<reference evidence="3" key="1">
    <citation type="journal article" date="2019" name="Int. J. Syst. Evol. Microbiol.">
        <title>The Global Catalogue of Microorganisms (GCM) 10K type strain sequencing project: providing services to taxonomists for standard genome sequencing and annotation.</title>
        <authorList>
            <consortium name="The Broad Institute Genomics Platform"/>
            <consortium name="The Broad Institute Genome Sequencing Center for Infectious Disease"/>
            <person name="Wu L."/>
            <person name="Ma J."/>
        </authorList>
    </citation>
    <scope>NUCLEOTIDE SEQUENCE [LARGE SCALE GENOMIC DNA]</scope>
    <source>
        <strain evidence="3">CGMCC 1.12479</strain>
    </source>
</reference>